<dbReference type="OrthoDB" id="2517701at2759"/>
<protein>
    <submittedName>
        <fullName evidence="2">Uncharacterized protein</fullName>
    </submittedName>
</protein>
<accession>A0A0L0VHZ3</accession>
<gene>
    <name evidence="2" type="ORF">PSTG_07897</name>
</gene>
<dbReference type="AlphaFoldDB" id="A0A0L0VHZ3"/>
<organism evidence="2 3">
    <name type="scientific">Puccinia striiformis f. sp. tritici PST-78</name>
    <dbReference type="NCBI Taxonomy" id="1165861"/>
    <lineage>
        <taxon>Eukaryota</taxon>
        <taxon>Fungi</taxon>
        <taxon>Dikarya</taxon>
        <taxon>Basidiomycota</taxon>
        <taxon>Pucciniomycotina</taxon>
        <taxon>Pucciniomycetes</taxon>
        <taxon>Pucciniales</taxon>
        <taxon>Pucciniaceae</taxon>
        <taxon>Puccinia</taxon>
    </lineage>
</organism>
<reference evidence="3" key="1">
    <citation type="submission" date="2014-03" db="EMBL/GenBank/DDBJ databases">
        <title>The Genome Sequence of Puccinia striiformis f. sp. tritici PST-78.</title>
        <authorList>
            <consortium name="The Broad Institute Genome Sequencing Platform"/>
            <person name="Cuomo C."/>
            <person name="Hulbert S."/>
            <person name="Chen X."/>
            <person name="Walker B."/>
            <person name="Young S.K."/>
            <person name="Zeng Q."/>
            <person name="Gargeya S."/>
            <person name="Fitzgerald M."/>
            <person name="Haas B."/>
            <person name="Abouelleil A."/>
            <person name="Alvarado L."/>
            <person name="Arachchi H.M."/>
            <person name="Berlin A.M."/>
            <person name="Chapman S.B."/>
            <person name="Goldberg J."/>
            <person name="Griggs A."/>
            <person name="Gujja S."/>
            <person name="Hansen M."/>
            <person name="Howarth C."/>
            <person name="Imamovic A."/>
            <person name="Larimer J."/>
            <person name="McCowan C."/>
            <person name="Montmayeur A."/>
            <person name="Murphy C."/>
            <person name="Neiman D."/>
            <person name="Pearson M."/>
            <person name="Priest M."/>
            <person name="Roberts A."/>
            <person name="Saif S."/>
            <person name="Shea T."/>
            <person name="Sisk P."/>
            <person name="Sykes S."/>
            <person name="Wortman J."/>
            <person name="Nusbaum C."/>
            <person name="Birren B."/>
        </authorList>
    </citation>
    <scope>NUCLEOTIDE SEQUENCE [LARGE SCALE GENOMIC DNA]</scope>
    <source>
        <strain evidence="3">race PST-78</strain>
    </source>
</reference>
<dbReference type="Proteomes" id="UP000054564">
    <property type="component" value="Unassembled WGS sequence"/>
</dbReference>
<dbReference type="EMBL" id="AJIL01000052">
    <property type="protein sequence ID" value="KNE98878.1"/>
    <property type="molecule type" value="Genomic_DNA"/>
</dbReference>
<feature type="compositionally biased region" description="Polar residues" evidence="1">
    <location>
        <begin position="134"/>
        <end position="148"/>
    </location>
</feature>
<evidence type="ECO:0000313" key="2">
    <source>
        <dbReference type="EMBL" id="KNE98878.1"/>
    </source>
</evidence>
<evidence type="ECO:0000313" key="3">
    <source>
        <dbReference type="Proteomes" id="UP000054564"/>
    </source>
</evidence>
<feature type="region of interest" description="Disordered" evidence="1">
    <location>
        <begin position="37"/>
        <end position="198"/>
    </location>
</feature>
<comment type="caution">
    <text evidence="2">The sequence shown here is derived from an EMBL/GenBank/DDBJ whole genome shotgun (WGS) entry which is preliminary data.</text>
</comment>
<evidence type="ECO:0000256" key="1">
    <source>
        <dbReference type="SAM" id="MobiDB-lite"/>
    </source>
</evidence>
<keyword evidence="3" id="KW-1185">Reference proteome</keyword>
<name>A0A0L0VHZ3_9BASI</name>
<sequence length="198" mass="21141">MMVTARDFCAKPSSMPVGQTQRILTAFGKGWFRLLGPPAPEADEDGFTVVGGTLSDDESPSPGQAVRKGQSGKKLVKAFPKDSVSHNVVGVIRRERSYTPSDGDSPAPNLNEIPPAGTPGSSESGSHLPLNPEVTLTMSSHQTLSDSRPNPPSVRPQRSCVTSQSDESDKSDESDNAAKGQYYQRISISDDSDSDDDY</sequence>
<proteinExistence type="predicted"/>